<dbReference type="PANTHER" id="PTHR33737">
    <property type="entry name" value="OS05G0121800 PROTEIN"/>
    <property type="match status" value="1"/>
</dbReference>
<organism evidence="2 3">
    <name type="scientific">Urochloa decumbens</name>
    <dbReference type="NCBI Taxonomy" id="240449"/>
    <lineage>
        <taxon>Eukaryota</taxon>
        <taxon>Viridiplantae</taxon>
        <taxon>Streptophyta</taxon>
        <taxon>Embryophyta</taxon>
        <taxon>Tracheophyta</taxon>
        <taxon>Spermatophyta</taxon>
        <taxon>Magnoliopsida</taxon>
        <taxon>Liliopsida</taxon>
        <taxon>Poales</taxon>
        <taxon>Poaceae</taxon>
        <taxon>PACMAD clade</taxon>
        <taxon>Panicoideae</taxon>
        <taxon>Panicodae</taxon>
        <taxon>Paniceae</taxon>
        <taxon>Melinidinae</taxon>
        <taxon>Urochloa</taxon>
    </lineage>
</organism>
<dbReference type="AlphaFoldDB" id="A0ABC8WME3"/>
<sequence length="785" mass="83783">MAPPRRLPAGSDSSSRVNTGDKETISDTRVSDYCPTLSQEPAFSPNTNKSFNLRKSIAWNPAFFTEQGVLDNTELSLLTGSEFKPNASPTSGLAAGVVSPFCRSGRSATASVLKEFADNSHGKLPAKYEKQGRKLFSSVKTPQRVQQREPTEAKNKASSRSIQKCIPRVPSGSIQKKVPISSSTAQMSGIPKKSQSSLPTVPRSTPSLTTVPKSNIKSGQVKTEQVHSVTGLPPKSKITSVSSRCVGKDVVPAVSAIHEEASGSVKCKKFLPHPKISPSSSFGGSATTVAKPSALRMPSPSLGFFTQESAHLSHGNSAKRMGRCCVENTSSVVKPPRYKQPEDPKCGIHLTKPLSTNCTAVSNLVLPVIRESNPNTLVAPEKESSSTFITSTYSAKSGNASSQESPDVNCLLAVNVATVQPGNPAKNDAARNSTPAVCSDATHVERKDISKQIGPFTNSYPLKDVCPSTIEPVEDSSLKSTWPLTKPFLGGTSSPSSNFSQVCSSSDLTCQSKSESGSCEAIYLGNSYAGETPLAISLSEGESCIPGLDFSQGFDSHNHRNIECTTLMESVKSTVCVNQTPCRGSSKGQTPALADCNSDFGDSLCNEAKRASSKEPNADSGTELETNNASAVKQTPSLHQHNHSYRSTEPSPMKLEAPTHCVDRQHALSVEPNMEDKMALDTDKLSAPEGASQIENIKALDRSRANTILKDHLKDLVPFTEEWLAVMEARGQEVLEQKTGAVQNSPPDKTAPEPSPWSPVKRKAQDVGPFDCTKYSKSVRTSGTP</sequence>
<name>A0ABC8WME3_9POAL</name>
<feature type="compositionally biased region" description="Basic and acidic residues" evidence="1">
    <location>
        <begin position="607"/>
        <end position="617"/>
    </location>
</feature>
<feature type="region of interest" description="Disordered" evidence="1">
    <location>
        <begin position="607"/>
        <end position="653"/>
    </location>
</feature>
<evidence type="ECO:0000256" key="1">
    <source>
        <dbReference type="SAM" id="MobiDB-lite"/>
    </source>
</evidence>
<feature type="region of interest" description="Disordered" evidence="1">
    <location>
        <begin position="132"/>
        <end position="235"/>
    </location>
</feature>
<feature type="region of interest" description="Disordered" evidence="1">
    <location>
        <begin position="1"/>
        <end position="31"/>
    </location>
</feature>
<evidence type="ECO:0000313" key="3">
    <source>
        <dbReference type="Proteomes" id="UP001497457"/>
    </source>
</evidence>
<dbReference type="InterPro" id="IPR045882">
    <property type="entry name" value="GPT1/2"/>
</dbReference>
<reference evidence="2 3" key="2">
    <citation type="submission" date="2024-10" db="EMBL/GenBank/DDBJ databases">
        <authorList>
            <person name="Ryan C."/>
        </authorList>
    </citation>
    <scope>NUCLEOTIDE SEQUENCE [LARGE SCALE GENOMIC DNA]</scope>
</reference>
<proteinExistence type="predicted"/>
<reference evidence="3" key="1">
    <citation type="submission" date="2024-06" db="EMBL/GenBank/DDBJ databases">
        <authorList>
            <person name="Ryan C."/>
        </authorList>
    </citation>
    <scope>NUCLEOTIDE SEQUENCE [LARGE SCALE GENOMIC DNA]</scope>
</reference>
<feature type="compositionally biased region" description="Basic and acidic residues" evidence="1">
    <location>
        <begin position="146"/>
        <end position="155"/>
    </location>
</feature>
<gene>
    <name evidence="2" type="ORF">URODEC1_LOCUS15370</name>
</gene>
<dbReference type="Proteomes" id="UP001497457">
    <property type="component" value="Chromosome 12b"/>
</dbReference>
<feature type="compositionally biased region" description="Polar residues" evidence="1">
    <location>
        <begin position="775"/>
        <end position="785"/>
    </location>
</feature>
<feature type="compositionally biased region" description="Basic and acidic residues" evidence="1">
    <location>
        <begin position="19"/>
        <end position="30"/>
    </location>
</feature>
<accession>A0ABC8WME3</accession>
<dbReference type="EMBL" id="OZ075122">
    <property type="protein sequence ID" value="CAL4912067.1"/>
    <property type="molecule type" value="Genomic_DNA"/>
</dbReference>
<dbReference type="PANTHER" id="PTHR33737:SF2">
    <property type="entry name" value="OS12G0102700 PROTEIN"/>
    <property type="match status" value="1"/>
</dbReference>
<evidence type="ECO:0000313" key="2">
    <source>
        <dbReference type="EMBL" id="CAL4912067.1"/>
    </source>
</evidence>
<protein>
    <submittedName>
        <fullName evidence="2">Uncharacterized protein</fullName>
    </submittedName>
</protein>
<feature type="compositionally biased region" description="Polar residues" evidence="1">
    <location>
        <begin position="180"/>
        <end position="228"/>
    </location>
</feature>
<keyword evidence="3" id="KW-1185">Reference proteome</keyword>
<feature type="region of interest" description="Disordered" evidence="1">
    <location>
        <begin position="735"/>
        <end position="785"/>
    </location>
</feature>
<feature type="compositionally biased region" description="Polar residues" evidence="1">
    <location>
        <begin position="619"/>
        <end position="650"/>
    </location>
</feature>